<gene>
    <name evidence="2" type="ORF">ACFSX5_02385</name>
</gene>
<comment type="caution">
    <text evidence="2">The sequence shown here is derived from an EMBL/GenBank/DDBJ whole genome shotgun (WGS) entry which is preliminary data.</text>
</comment>
<evidence type="ECO:0000313" key="3">
    <source>
        <dbReference type="Proteomes" id="UP001597521"/>
    </source>
</evidence>
<dbReference type="Proteomes" id="UP001597521">
    <property type="component" value="Unassembled WGS sequence"/>
</dbReference>
<accession>A0ABW5QFR8</accession>
<name>A0ABW5QFR8_9HYPH</name>
<feature type="chain" id="PRO_5047030887" evidence="1">
    <location>
        <begin position="23"/>
        <end position="108"/>
    </location>
</feature>
<organism evidence="2 3">
    <name type="scientific">Devosia albogilva</name>
    <dbReference type="NCBI Taxonomy" id="429726"/>
    <lineage>
        <taxon>Bacteria</taxon>
        <taxon>Pseudomonadati</taxon>
        <taxon>Pseudomonadota</taxon>
        <taxon>Alphaproteobacteria</taxon>
        <taxon>Hyphomicrobiales</taxon>
        <taxon>Devosiaceae</taxon>
        <taxon>Devosia</taxon>
    </lineage>
</organism>
<dbReference type="EMBL" id="JBHUNP010000001">
    <property type="protein sequence ID" value="MFD2646637.1"/>
    <property type="molecule type" value="Genomic_DNA"/>
</dbReference>
<sequence length="108" mass="11738">MKLASALLALALVAGVTADAQAYDRRVRIVNESSYDIYEFYASNTGTNSWEEDILGRNILPAGHSVVINIDDGSGYCRYDFLAVFEDGDEVVSGGNNVCELAVFTFTD</sequence>
<reference evidence="3" key="1">
    <citation type="journal article" date="2019" name="Int. J. Syst. Evol. Microbiol.">
        <title>The Global Catalogue of Microorganisms (GCM) 10K type strain sequencing project: providing services to taxonomists for standard genome sequencing and annotation.</title>
        <authorList>
            <consortium name="The Broad Institute Genomics Platform"/>
            <consortium name="The Broad Institute Genome Sequencing Center for Infectious Disease"/>
            <person name="Wu L."/>
            <person name="Ma J."/>
        </authorList>
    </citation>
    <scope>NUCLEOTIDE SEQUENCE [LARGE SCALE GENOMIC DNA]</scope>
    <source>
        <strain evidence="3">CCM 7427</strain>
    </source>
</reference>
<keyword evidence="3" id="KW-1185">Reference proteome</keyword>
<keyword evidence="1" id="KW-0732">Signal</keyword>
<evidence type="ECO:0000256" key="1">
    <source>
        <dbReference type="SAM" id="SignalP"/>
    </source>
</evidence>
<evidence type="ECO:0000313" key="2">
    <source>
        <dbReference type="EMBL" id="MFD2646637.1"/>
    </source>
</evidence>
<proteinExistence type="predicted"/>
<dbReference type="RefSeq" id="WP_386831418.1">
    <property type="nucleotide sequence ID" value="NZ_JBHUNP010000001.1"/>
</dbReference>
<feature type="signal peptide" evidence="1">
    <location>
        <begin position="1"/>
        <end position="22"/>
    </location>
</feature>
<protein>
    <submittedName>
        <fullName evidence="2">Uncharacterized protein</fullName>
    </submittedName>
</protein>